<evidence type="ECO:0000256" key="2">
    <source>
        <dbReference type="ARBA" id="ARBA00023125"/>
    </source>
</evidence>
<dbReference type="OrthoDB" id="5344325at2759"/>
<protein>
    <recommendedName>
        <fullName evidence="6">Zn(2)-C6 fungal-type domain-containing protein</fullName>
    </recommendedName>
</protein>
<dbReference type="GeneID" id="39602643"/>
<proteinExistence type="predicted"/>
<dbReference type="SUPFAM" id="SSF57701">
    <property type="entry name" value="Zn2/Cys6 DNA-binding domain"/>
    <property type="match status" value="1"/>
</dbReference>
<accession>A0A443HJ89</accession>
<dbReference type="EMBL" id="RCNU01000016">
    <property type="protein sequence ID" value="RWQ91854.1"/>
    <property type="molecule type" value="Genomic_DNA"/>
</dbReference>
<dbReference type="InterPro" id="IPR021858">
    <property type="entry name" value="Fun_TF"/>
</dbReference>
<dbReference type="PANTHER" id="PTHR38111:SF2">
    <property type="entry name" value="FINGER DOMAIN PROTEIN, PUTATIVE (AFU_ORTHOLOGUE AFUA_1G01560)-RELATED"/>
    <property type="match status" value="1"/>
</dbReference>
<feature type="domain" description="Zn(2)-C6 fungal-type" evidence="6">
    <location>
        <begin position="28"/>
        <end position="59"/>
    </location>
</feature>
<dbReference type="Gene3D" id="4.10.240.10">
    <property type="entry name" value="Zn(2)-C6 fungal-type DNA-binding domain"/>
    <property type="match status" value="1"/>
</dbReference>
<evidence type="ECO:0000256" key="4">
    <source>
        <dbReference type="ARBA" id="ARBA00023242"/>
    </source>
</evidence>
<dbReference type="PROSITE" id="PS50048">
    <property type="entry name" value="ZN2_CY6_FUNGAL_2"/>
    <property type="match status" value="1"/>
</dbReference>
<dbReference type="PANTHER" id="PTHR38111">
    <property type="entry name" value="ZN(2)-C6 FUNGAL-TYPE DOMAIN-CONTAINING PROTEIN-RELATED"/>
    <property type="match status" value="1"/>
</dbReference>
<dbReference type="STRING" id="264951.A0A443HJ89"/>
<dbReference type="SMART" id="SM00066">
    <property type="entry name" value="GAL4"/>
    <property type="match status" value="1"/>
</dbReference>
<evidence type="ECO:0000259" key="6">
    <source>
        <dbReference type="PROSITE" id="PS50048"/>
    </source>
</evidence>
<dbReference type="InterPro" id="IPR001138">
    <property type="entry name" value="Zn2Cys6_DnaBD"/>
</dbReference>
<keyword evidence="8" id="KW-1185">Reference proteome</keyword>
<feature type="region of interest" description="Disordered" evidence="5">
    <location>
        <begin position="158"/>
        <end position="182"/>
    </location>
</feature>
<dbReference type="CDD" id="cd00067">
    <property type="entry name" value="GAL4"/>
    <property type="match status" value="1"/>
</dbReference>
<dbReference type="PROSITE" id="PS00463">
    <property type="entry name" value="ZN2_CY6_FUNGAL_1"/>
    <property type="match status" value="1"/>
</dbReference>
<dbReference type="RefSeq" id="XP_028481499.1">
    <property type="nucleotide sequence ID" value="XM_028633366.1"/>
</dbReference>
<evidence type="ECO:0000256" key="3">
    <source>
        <dbReference type="ARBA" id="ARBA00023163"/>
    </source>
</evidence>
<dbReference type="VEuPathDB" id="FungiDB:C8Q69DRAFT_515523"/>
<reference evidence="7 8" key="1">
    <citation type="journal article" date="2018" name="Front. Microbiol.">
        <title>Genomic and genetic insights into a cosmopolitan fungus, Paecilomyces variotii (Eurotiales).</title>
        <authorList>
            <person name="Urquhart A.S."/>
            <person name="Mondo S.J."/>
            <person name="Makela M.R."/>
            <person name="Hane J.K."/>
            <person name="Wiebenga A."/>
            <person name="He G."/>
            <person name="Mihaltcheva S."/>
            <person name="Pangilinan J."/>
            <person name="Lipzen A."/>
            <person name="Barry K."/>
            <person name="de Vries R.P."/>
            <person name="Grigoriev I.V."/>
            <person name="Idnurm A."/>
        </authorList>
    </citation>
    <scope>NUCLEOTIDE SEQUENCE [LARGE SCALE GENOMIC DNA]</scope>
    <source>
        <strain evidence="7 8">CBS 101075</strain>
    </source>
</reference>
<keyword evidence="4" id="KW-0539">Nucleus</keyword>
<feature type="region of interest" description="Disordered" evidence="5">
    <location>
        <begin position="1"/>
        <end position="20"/>
    </location>
</feature>
<dbReference type="Pfam" id="PF11951">
    <property type="entry name" value="Fungal_trans_2"/>
    <property type="match status" value="1"/>
</dbReference>
<keyword evidence="3" id="KW-0804">Transcription</keyword>
<keyword evidence="1" id="KW-0805">Transcription regulation</keyword>
<dbReference type="AlphaFoldDB" id="A0A443HJ89"/>
<evidence type="ECO:0000256" key="1">
    <source>
        <dbReference type="ARBA" id="ARBA00023015"/>
    </source>
</evidence>
<comment type="caution">
    <text evidence="7">The sequence shown here is derived from an EMBL/GenBank/DDBJ whole genome shotgun (WGS) entry which is preliminary data.</text>
</comment>
<evidence type="ECO:0000256" key="5">
    <source>
        <dbReference type="SAM" id="MobiDB-lite"/>
    </source>
</evidence>
<keyword evidence="2" id="KW-0238">DNA-binding</keyword>
<dbReference type="InterPro" id="IPR053178">
    <property type="entry name" value="Osmoadaptation_assoc"/>
</dbReference>
<sequence>MVEDQDQNPGGTAATIDRRKAANRQARSCRVCRLRKVKCDRVKPCHACCAHGHPSKCVYDNPLDEDELQPISQSDEIRNLRTEISELRSRINSQGNRAQGHRRLAELERVFESIRSAPLDVVNSIIWQIRASRSSADGPALLPRPADEATVYPEANPEDASIVTDGPPSIPPRNFPVRSRTPSADSIVDEFTDDGYGTSGGFGASVGTSESQFGDEEQYVCGPVSRFAPQSPALDVFLQRFVDAFSPEVDLSSGRAGAIRAGAEIRMFSPMISNAFEAVSTTFFGRSIQDPRIEASGLKLYPKVLRSLQQALLDPERSRSEATLVTVTLLMAFESIERTTQGSIAAHAMGAMQLFRHRGAENHIYGVEHLLFTELRPYWVGAALVNRRPSFFAEEAWKTIPWSAGTTVKDILHYLLDIVVDIPAVLAQYDDLEASQSSGVLGNGELVAKQTKLWNGVTDLTQRFLQWKKDWVDNYPAGSPKEVDSQGDDSFPVFRCRDLRTMKIITPKTLVYPDLRLAQTMCVYYATRLILSSVDTRPTGRVTPAEQYTLACNICRSMECYLRQAPGNMINRLALPVRVAWEALPTKGVEREFMQEIFRLVEKRHSLSFWGSSMPEISPRAGSPPKVEGG</sequence>
<dbReference type="Pfam" id="PF00172">
    <property type="entry name" value="Zn_clus"/>
    <property type="match status" value="1"/>
</dbReference>
<dbReference type="Proteomes" id="UP000283841">
    <property type="component" value="Unassembled WGS sequence"/>
</dbReference>
<dbReference type="InterPro" id="IPR036864">
    <property type="entry name" value="Zn2-C6_fun-type_DNA-bd_sf"/>
</dbReference>
<name>A0A443HJ89_BYSSP</name>
<dbReference type="GO" id="GO:0000981">
    <property type="term" value="F:DNA-binding transcription factor activity, RNA polymerase II-specific"/>
    <property type="evidence" value="ECO:0007669"/>
    <property type="project" value="InterPro"/>
</dbReference>
<gene>
    <name evidence="7" type="ORF">C8Q69DRAFT_515523</name>
</gene>
<evidence type="ECO:0000313" key="8">
    <source>
        <dbReference type="Proteomes" id="UP000283841"/>
    </source>
</evidence>
<dbReference type="GO" id="GO:0003677">
    <property type="term" value="F:DNA binding"/>
    <property type="evidence" value="ECO:0007669"/>
    <property type="project" value="UniProtKB-KW"/>
</dbReference>
<dbReference type="GO" id="GO:0008270">
    <property type="term" value="F:zinc ion binding"/>
    <property type="evidence" value="ECO:0007669"/>
    <property type="project" value="InterPro"/>
</dbReference>
<evidence type="ECO:0000313" key="7">
    <source>
        <dbReference type="EMBL" id="RWQ91854.1"/>
    </source>
</evidence>
<organism evidence="7 8">
    <name type="scientific">Byssochlamys spectabilis</name>
    <name type="common">Paecilomyces variotii</name>
    <dbReference type="NCBI Taxonomy" id="264951"/>
    <lineage>
        <taxon>Eukaryota</taxon>
        <taxon>Fungi</taxon>
        <taxon>Dikarya</taxon>
        <taxon>Ascomycota</taxon>
        <taxon>Pezizomycotina</taxon>
        <taxon>Eurotiomycetes</taxon>
        <taxon>Eurotiomycetidae</taxon>
        <taxon>Eurotiales</taxon>
        <taxon>Thermoascaceae</taxon>
        <taxon>Paecilomyces</taxon>
    </lineage>
</organism>